<dbReference type="KEGG" id="pms:KNP414_04425"/>
<dbReference type="AlphaFoldDB" id="F8F6K2"/>
<dbReference type="HOGENOM" id="CLU_3330975_0_0_9"/>
<reference evidence="2 3" key="2">
    <citation type="journal article" date="2013" name="Genome Announc.">
        <title>Genome Sequence of Growth-Improving Paenibacillus mucilaginosus Strain KNP414.</title>
        <authorList>
            <person name="Lu J.J."/>
            <person name="Wang J.F."/>
            <person name="Hu X.F."/>
        </authorList>
    </citation>
    <scope>NUCLEOTIDE SEQUENCE [LARGE SCALE GENOMIC DNA]</scope>
    <source>
        <strain evidence="2 3">KNP414</strain>
    </source>
</reference>
<accession>F8F6K2</accession>
<reference evidence="3" key="1">
    <citation type="submission" date="2011-06" db="EMBL/GenBank/DDBJ databases">
        <title>Complete genome sequence of Paenibacillus mucilaginosus KNP414.</title>
        <authorList>
            <person name="Wang J."/>
            <person name="Hu S."/>
            <person name="Hu X."/>
            <person name="Zhang B."/>
            <person name="Dong D."/>
            <person name="Zhang S."/>
            <person name="Zhao K."/>
            <person name="Wu D."/>
        </authorList>
    </citation>
    <scope>NUCLEOTIDE SEQUENCE [LARGE SCALE GENOMIC DNA]</scope>
    <source>
        <strain evidence="3">KNP414</strain>
    </source>
</reference>
<dbReference type="PATRIC" id="fig|1036673.3.peg.4065"/>
<evidence type="ECO:0000256" key="1">
    <source>
        <dbReference type="SAM" id="MobiDB-lite"/>
    </source>
</evidence>
<dbReference type="Proteomes" id="UP000006620">
    <property type="component" value="Chromosome"/>
</dbReference>
<protein>
    <submittedName>
        <fullName evidence="2">Uncharacterized protein</fullName>
    </submittedName>
</protein>
<organism evidence="2 3">
    <name type="scientific">Paenibacillus mucilaginosus (strain KNP414)</name>
    <dbReference type="NCBI Taxonomy" id="1036673"/>
    <lineage>
        <taxon>Bacteria</taxon>
        <taxon>Bacillati</taxon>
        <taxon>Bacillota</taxon>
        <taxon>Bacilli</taxon>
        <taxon>Bacillales</taxon>
        <taxon>Paenibacillaceae</taxon>
        <taxon>Paenibacillus</taxon>
    </lineage>
</organism>
<evidence type="ECO:0000313" key="3">
    <source>
        <dbReference type="Proteomes" id="UP000006620"/>
    </source>
</evidence>
<feature type="compositionally biased region" description="Basic and acidic residues" evidence="1">
    <location>
        <begin position="1"/>
        <end position="29"/>
    </location>
</feature>
<sequence>MIENKPKCDANKHIKGDLEGRKSSGEKPNRYQRSGNDA</sequence>
<gene>
    <name evidence="2" type="ordered locus">KNP414_04425</name>
</gene>
<evidence type="ECO:0000313" key="2">
    <source>
        <dbReference type="EMBL" id="AEI42956.1"/>
    </source>
</evidence>
<proteinExistence type="predicted"/>
<name>F8F6K2_PAEMK</name>
<feature type="region of interest" description="Disordered" evidence="1">
    <location>
        <begin position="1"/>
        <end position="38"/>
    </location>
</feature>
<dbReference type="EMBL" id="CP002869">
    <property type="protein sequence ID" value="AEI42956.1"/>
    <property type="molecule type" value="Genomic_DNA"/>
</dbReference>